<accession>A0A8J2JR72</accession>
<proteinExistence type="predicted"/>
<evidence type="ECO:0000313" key="2">
    <source>
        <dbReference type="Proteomes" id="UP000708208"/>
    </source>
</evidence>
<dbReference type="Proteomes" id="UP000708208">
    <property type="component" value="Unassembled WGS sequence"/>
</dbReference>
<dbReference type="EMBL" id="CAJVCH010098359">
    <property type="protein sequence ID" value="CAG7723357.1"/>
    <property type="molecule type" value="Genomic_DNA"/>
</dbReference>
<evidence type="ECO:0000313" key="1">
    <source>
        <dbReference type="EMBL" id="CAG7723357.1"/>
    </source>
</evidence>
<gene>
    <name evidence="1" type="ORF">AFUS01_LOCUS12450</name>
</gene>
<comment type="caution">
    <text evidence="1">The sequence shown here is derived from an EMBL/GenBank/DDBJ whole genome shotgun (WGS) entry which is preliminary data.</text>
</comment>
<feature type="non-terminal residue" evidence="1">
    <location>
        <position position="1"/>
    </location>
</feature>
<reference evidence="1" key="1">
    <citation type="submission" date="2021-06" db="EMBL/GenBank/DDBJ databases">
        <authorList>
            <person name="Hodson N. C."/>
            <person name="Mongue J. A."/>
            <person name="Jaron S. K."/>
        </authorList>
    </citation>
    <scope>NUCLEOTIDE SEQUENCE</scope>
</reference>
<keyword evidence="2" id="KW-1185">Reference proteome</keyword>
<sequence>KLPPGPFFFLPILVSGQ</sequence>
<protein>
    <submittedName>
        <fullName evidence="1">Uncharacterized protein</fullName>
    </submittedName>
</protein>
<name>A0A8J2JR72_9HEXA</name>
<dbReference type="AlphaFoldDB" id="A0A8J2JR72"/>
<organism evidence="1 2">
    <name type="scientific">Allacma fusca</name>
    <dbReference type="NCBI Taxonomy" id="39272"/>
    <lineage>
        <taxon>Eukaryota</taxon>
        <taxon>Metazoa</taxon>
        <taxon>Ecdysozoa</taxon>
        <taxon>Arthropoda</taxon>
        <taxon>Hexapoda</taxon>
        <taxon>Collembola</taxon>
        <taxon>Symphypleona</taxon>
        <taxon>Sminthuridae</taxon>
        <taxon>Allacma</taxon>
    </lineage>
</organism>